<proteinExistence type="predicted"/>
<dbReference type="InterPro" id="IPR012340">
    <property type="entry name" value="NA-bd_OB-fold"/>
</dbReference>
<evidence type="ECO:0000313" key="2">
    <source>
        <dbReference type="EMBL" id="ADI19146.1"/>
    </source>
</evidence>
<dbReference type="GO" id="GO:0005524">
    <property type="term" value="F:ATP binding"/>
    <property type="evidence" value="ECO:0007669"/>
    <property type="project" value="InterPro"/>
</dbReference>
<accession>E0XXK5</accession>
<dbReference type="SUPFAM" id="SSF50331">
    <property type="entry name" value="MOP-like"/>
    <property type="match status" value="1"/>
</dbReference>
<sequence length="85" mass="9281">MLGLRPEYIVDSKLRKGRDLQLASCEVDVVEPAGADTYVLINLGGTEVTARLQAKTEAKAGVVMKFTFSMEKVSYFDASTGKHLN</sequence>
<keyword evidence="2" id="KW-0813">Transport</keyword>
<dbReference type="Gene3D" id="2.40.50.140">
    <property type="entry name" value="Nucleic acid-binding proteins"/>
    <property type="match status" value="1"/>
</dbReference>
<dbReference type="InterPro" id="IPR013611">
    <property type="entry name" value="Transp-assoc_OB_typ2"/>
</dbReference>
<dbReference type="AlphaFoldDB" id="E0XXK5"/>
<dbReference type="GO" id="GO:0022857">
    <property type="term" value="F:transmembrane transporter activity"/>
    <property type="evidence" value="ECO:0007669"/>
    <property type="project" value="InterPro"/>
</dbReference>
<keyword evidence="2" id="KW-0762">Sugar transport</keyword>
<evidence type="ECO:0000259" key="1">
    <source>
        <dbReference type="Pfam" id="PF08402"/>
    </source>
</evidence>
<organism evidence="2">
    <name type="scientific">uncultured alpha proteobacterium HF0070_34E11</name>
    <dbReference type="NCBI Taxonomy" id="710807"/>
    <lineage>
        <taxon>Bacteria</taxon>
        <taxon>Pseudomonadati</taxon>
        <taxon>Pseudomonadota</taxon>
        <taxon>Alphaproteobacteria</taxon>
        <taxon>environmental samples</taxon>
    </lineage>
</organism>
<reference evidence="2" key="1">
    <citation type="journal article" date="2011" name="Environ. Microbiol.">
        <title>Time-series analyses of Monterey Bay coastal microbial picoplankton using a 'genome proxy' microarray.</title>
        <authorList>
            <person name="Rich V.I."/>
            <person name="Pham V.D."/>
            <person name="Eppley J."/>
            <person name="Shi Y."/>
            <person name="DeLong E.F."/>
        </authorList>
    </citation>
    <scope>NUCLEOTIDE SEQUENCE</scope>
</reference>
<dbReference type="GO" id="GO:0043190">
    <property type="term" value="C:ATP-binding cassette (ABC) transporter complex"/>
    <property type="evidence" value="ECO:0007669"/>
    <property type="project" value="InterPro"/>
</dbReference>
<dbReference type="EMBL" id="GU474911">
    <property type="protein sequence ID" value="ADI19146.1"/>
    <property type="molecule type" value="Genomic_DNA"/>
</dbReference>
<dbReference type="InterPro" id="IPR008995">
    <property type="entry name" value="Mo/tungstate-bd_C_term_dom"/>
</dbReference>
<name>E0XXK5_9PROT</name>
<protein>
    <submittedName>
        <fullName evidence="2">ABC-type sugar transport systems, ATPase components</fullName>
    </submittedName>
</protein>
<feature type="domain" description="Transport-associated OB type 2" evidence="1">
    <location>
        <begin position="2"/>
        <end position="73"/>
    </location>
</feature>
<dbReference type="Pfam" id="PF08402">
    <property type="entry name" value="TOBE_2"/>
    <property type="match status" value="1"/>
</dbReference>